<dbReference type="STRING" id="1915309.AXG55_14290"/>
<reference evidence="5 6" key="1">
    <citation type="submission" date="2016-10" db="EMBL/GenBank/DDBJ databases">
        <title>Silvanigrella aquatica sp. nov., isolated from a freshwater lake located in the Black Forest, Germany, description of Silvanigrellaceae fam. nov., Silvanigrellales ord. nov., reclassification of the order Bdellovibrionales in the class Oligoflexia, reclassification of the families Bacteriovoracaceae and Halobacteriovoraceae in the new order Bacteriovoracales ord. nov., and reclassification of the family Pseudobacteriovoracaceae in the order Oligoflexiales.</title>
        <authorList>
            <person name="Hahn M.W."/>
            <person name="Schmidt J."/>
            <person name="Koll U."/>
            <person name="Rohde M."/>
            <person name="Verbag S."/>
            <person name="Pitt A."/>
            <person name="Nakai R."/>
            <person name="Naganuma T."/>
            <person name="Lang E."/>
        </authorList>
    </citation>
    <scope>NUCLEOTIDE SEQUENCE [LARGE SCALE GENOMIC DNA]</scope>
    <source>
        <strain evidence="5 6">MWH-Nonnen-W8red</strain>
    </source>
</reference>
<gene>
    <name evidence="5" type="ORF">AXG55_14290</name>
</gene>
<evidence type="ECO:0000313" key="6">
    <source>
        <dbReference type="Proteomes" id="UP000184731"/>
    </source>
</evidence>
<evidence type="ECO:0000256" key="2">
    <source>
        <dbReference type="ARBA" id="ARBA00022741"/>
    </source>
</evidence>
<dbReference type="InterPro" id="IPR003593">
    <property type="entry name" value="AAA+_ATPase"/>
</dbReference>
<dbReference type="Gene3D" id="3.40.50.300">
    <property type="entry name" value="P-loop containing nucleotide triphosphate hydrolases"/>
    <property type="match status" value="1"/>
</dbReference>
<protein>
    <recommendedName>
        <fullName evidence="4">ABC transporter domain-containing protein</fullName>
    </recommendedName>
</protein>
<dbReference type="PANTHER" id="PTHR42734">
    <property type="entry name" value="METAL TRANSPORT SYSTEM ATP-BINDING PROTEIN TM_0124-RELATED"/>
    <property type="match status" value="1"/>
</dbReference>
<name>A0A1L4D4A0_9BACT</name>
<dbReference type="GO" id="GO:0005524">
    <property type="term" value="F:ATP binding"/>
    <property type="evidence" value="ECO:0007669"/>
    <property type="project" value="UniProtKB-KW"/>
</dbReference>
<dbReference type="InterPro" id="IPR027417">
    <property type="entry name" value="P-loop_NTPase"/>
</dbReference>
<dbReference type="EMBL" id="CP017834">
    <property type="protein sequence ID" value="APJ04997.1"/>
    <property type="molecule type" value="Genomic_DNA"/>
</dbReference>
<dbReference type="InterPro" id="IPR017871">
    <property type="entry name" value="ABC_transporter-like_CS"/>
</dbReference>
<dbReference type="InterPro" id="IPR050153">
    <property type="entry name" value="Metal_Ion_Import_ABC"/>
</dbReference>
<dbReference type="RefSeq" id="WP_148698760.1">
    <property type="nucleotide sequence ID" value="NZ_CP017834.1"/>
</dbReference>
<dbReference type="PROSITE" id="PS00211">
    <property type="entry name" value="ABC_TRANSPORTER_1"/>
    <property type="match status" value="1"/>
</dbReference>
<evidence type="ECO:0000256" key="3">
    <source>
        <dbReference type="ARBA" id="ARBA00022840"/>
    </source>
</evidence>
<dbReference type="Pfam" id="PF00005">
    <property type="entry name" value="ABC_tran"/>
    <property type="match status" value="1"/>
</dbReference>
<evidence type="ECO:0000256" key="1">
    <source>
        <dbReference type="ARBA" id="ARBA00022448"/>
    </source>
</evidence>
<dbReference type="InterPro" id="IPR003439">
    <property type="entry name" value="ABC_transporter-like_ATP-bd"/>
</dbReference>
<evidence type="ECO:0000259" key="4">
    <source>
        <dbReference type="PROSITE" id="PS50893"/>
    </source>
</evidence>
<dbReference type="Proteomes" id="UP000184731">
    <property type="component" value="Chromosome"/>
</dbReference>
<sequence>MSSISLKAKHLAYALDSSKILFRNVCFEYKGGDIVCLLGHNGAGKSTLLKVCAGVLSPSNGNLVFYNNLLPYQNGISWLPQQLSRPENFNVTEFLNLQPMASLNIESGNLHILDDFGIHSLNEMELTELSGGEWKRVQLARIWSHKAKWLFLDEPESDLDWNYKEELIYNCKLYAQQNNAIIFMTTHDLYFAKKVANKICALSDGIWVWDSSADVFWNSKIIHKLYGVGIFHEL</sequence>
<organism evidence="5 6">
    <name type="scientific">Silvanigrella aquatica</name>
    <dbReference type="NCBI Taxonomy" id="1915309"/>
    <lineage>
        <taxon>Bacteria</taxon>
        <taxon>Pseudomonadati</taxon>
        <taxon>Bdellovibrionota</taxon>
        <taxon>Oligoflexia</taxon>
        <taxon>Silvanigrellales</taxon>
        <taxon>Silvanigrellaceae</taxon>
        <taxon>Silvanigrella</taxon>
    </lineage>
</organism>
<keyword evidence="6" id="KW-1185">Reference proteome</keyword>
<dbReference type="SMART" id="SM00382">
    <property type="entry name" value="AAA"/>
    <property type="match status" value="1"/>
</dbReference>
<dbReference type="SUPFAM" id="SSF52540">
    <property type="entry name" value="P-loop containing nucleoside triphosphate hydrolases"/>
    <property type="match status" value="1"/>
</dbReference>
<proteinExistence type="predicted"/>
<dbReference type="AlphaFoldDB" id="A0A1L4D4A0"/>
<evidence type="ECO:0000313" key="5">
    <source>
        <dbReference type="EMBL" id="APJ04997.1"/>
    </source>
</evidence>
<keyword evidence="3" id="KW-0067">ATP-binding</keyword>
<feature type="domain" description="ABC transporter" evidence="4">
    <location>
        <begin position="6"/>
        <end position="229"/>
    </location>
</feature>
<dbReference type="GO" id="GO:0016887">
    <property type="term" value="F:ATP hydrolysis activity"/>
    <property type="evidence" value="ECO:0007669"/>
    <property type="project" value="InterPro"/>
</dbReference>
<keyword evidence="1" id="KW-0813">Transport</keyword>
<accession>A0A1L4D4A0</accession>
<dbReference type="PROSITE" id="PS50893">
    <property type="entry name" value="ABC_TRANSPORTER_2"/>
    <property type="match status" value="1"/>
</dbReference>
<keyword evidence="2" id="KW-0547">Nucleotide-binding</keyword>
<dbReference type="OrthoDB" id="9806726at2"/>
<dbReference type="KEGG" id="saqi:AXG55_14290"/>